<evidence type="ECO:0000313" key="5">
    <source>
        <dbReference type="EMBL" id="CAF4472460.1"/>
    </source>
</evidence>
<dbReference type="PANTHER" id="PTHR17408">
    <property type="entry name" value="HISTONE RNA HAIRPIN-BINDING PROTEIN"/>
    <property type="match status" value="1"/>
</dbReference>
<dbReference type="PANTHER" id="PTHR17408:SF0">
    <property type="entry name" value="HISTONE RNA HAIRPIN-BINDING PROTEIN"/>
    <property type="match status" value="1"/>
</dbReference>
<dbReference type="GO" id="GO:0071207">
    <property type="term" value="F:histone pre-mRNA stem-loop binding"/>
    <property type="evidence" value="ECO:0007669"/>
    <property type="project" value="TreeGrafter"/>
</dbReference>
<evidence type="ECO:0000256" key="2">
    <source>
        <dbReference type="ARBA" id="ARBA00022884"/>
    </source>
</evidence>
<name>A0A820TUG4_9BILA</name>
<accession>A0A820TUG4</accession>
<dbReference type="Gene3D" id="1.10.8.1120">
    <property type="entry name" value="Histone RNA hairpin-binding protein RNA-binding domain"/>
    <property type="match status" value="1"/>
</dbReference>
<feature type="chain" id="PRO_5032669756" description="Histone RNA hairpin-binding protein RNA-binding domain-containing protein" evidence="3">
    <location>
        <begin position="17"/>
        <end position="308"/>
    </location>
</feature>
<dbReference type="AlphaFoldDB" id="A0A820TUG4"/>
<reference evidence="5" key="1">
    <citation type="submission" date="2021-02" db="EMBL/GenBank/DDBJ databases">
        <authorList>
            <person name="Nowell W R."/>
        </authorList>
    </citation>
    <scope>NUCLEOTIDE SEQUENCE</scope>
</reference>
<protein>
    <recommendedName>
        <fullName evidence="4">Histone RNA hairpin-binding protein RNA-binding domain-containing protein</fullName>
    </recommendedName>
</protein>
<sequence length="308" mass="35498">MLFGLLLLVFVEPIFEERFERDVEASGDNGRPGVSSPLSVPPPGTIIQVRCRWWMWSSFKPRFRRMVIYSIKDLMGLCTDYALDAQIQKILFSFDLWIPKAAREVHIDNVAQQRHATAAFTGFCRARSPTGNDSTNNSNNITNRLRRPFALRSMSAEVFPLYENDAMATNVSKTNSNSDRITLRKSVSVMNKKQRTGSGRSLIRAKSDMAGTLTQIVRNSERYFSDDPKTIADIEELALKYLFKQNVGFIRELSYKISVKKTTPNKYRKCSRRCFDGQLRTWRRRLHQFDEESKQDTTDPSEIDDLII</sequence>
<evidence type="ECO:0000259" key="4">
    <source>
        <dbReference type="Pfam" id="PF15247"/>
    </source>
</evidence>
<keyword evidence="2" id="KW-0694">RNA-binding</keyword>
<evidence type="ECO:0000256" key="3">
    <source>
        <dbReference type="SAM" id="SignalP"/>
    </source>
</evidence>
<feature type="domain" description="Histone RNA hairpin-binding protein RNA-binding" evidence="4">
    <location>
        <begin position="261"/>
        <end position="291"/>
    </location>
</feature>
<dbReference type="InterPro" id="IPR026502">
    <property type="entry name" value="SLBP1/SLBP2"/>
</dbReference>
<dbReference type="EMBL" id="CAJOBQ010001270">
    <property type="protein sequence ID" value="CAF4472460.1"/>
    <property type="molecule type" value="Genomic_DNA"/>
</dbReference>
<dbReference type="GO" id="GO:0006398">
    <property type="term" value="P:mRNA 3'-end processing by stem-loop binding and cleavage"/>
    <property type="evidence" value="ECO:0007669"/>
    <property type="project" value="TreeGrafter"/>
</dbReference>
<dbReference type="InterPro" id="IPR029344">
    <property type="entry name" value="SLBP_RNA_bind"/>
</dbReference>
<evidence type="ECO:0000313" key="6">
    <source>
        <dbReference type="Proteomes" id="UP000663862"/>
    </source>
</evidence>
<gene>
    <name evidence="5" type="ORF">TSG867_LOCUS18762</name>
</gene>
<dbReference type="GO" id="GO:0051028">
    <property type="term" value="P:mRNA transport"/>
    <property type="evidence" value="ECO:0007669"/>
    <property type="project" value="TreeGrafter"/>
</dbReference>
<dbReference type="GO" id="GO:0005737">
    <property type="term" value="C:cytoplasm"/>
    <property type="evidence" value="ECO:0007669"/>
    <property type="project" value="TreeGrafter"/>
</dbReference>
<comment type="caution">
    <text evidence="5">The sequence shown here is derived from an EMBL/GenBank/DDBJ whole genome shotgun (WGS) entry which is preliminary data.</text>
</comment>
<comment type="similarity">
    <text evidence="1">Belongs to the SLBP family.</text>
</comment>
<evidence type="ECO:0000256" key="1">
    <source>
        <dbReference type="ARBA" id="ARBA00006151"/>
    </source>
</evidence>
<dbReference type="GO" id="GO:0071204">
    <property type="term" value="C:histone pre-mRNA 3'end processing complex"/>
    <property type="evidence" value="ECO:0007669"/>
    <property type="project" value="TreeGrafter"/>
</dbReference>
<feature type="signal peptide" evidence="3">
    <location>
        <begin position="1"/>
        <end position="16"/>
    </location>
</feature>
<dbReference type="Pfam" id="PF15247">
    <property type="entry name" value="SLBP_RNA_bind"/>
    <property type="match status" value="1"/>
</dbReference>
<keyword evidence="3" id="KW-0732">Signal</keyword>
<dbReference type="InterPro" id="IPR038294">
    <property type="entry name" value="SLBP_RNA_bind_sf"/>
</dbReference>
<dbReference type="Proteomes" id="UP000663862">
    <property type="component" value="Unassembled WGS sequence"/>
</dbReference>
<dbReference type="GO" id="GO:0003729">
    <property type="term" value="F:mRNA binding"/>
    <property type="evidence" value="ECO:0007669"/>
    <property type="project" value="InterPro"/>
</dbReference>
<proteinExistence type="inferred from homology"/>
<organism evidence="5 6">
    <name type="scientific">Rotaria socialis</name>
    <dbReference type="NCBI Taxonomy" id="392032"/>
    <lineage>
        <taxon>Eukaryota</taxon>
        <taxon>Metazoa</taxon>
        <taxon>Spiralia</taxon>
        <taxon>Gnathifera</taxon>
        <taxon>Rotifera</taxon>
        <taxon>Eurotatoria</taxon>
        <taxon>Bdelloidea</taxon>
        <taxon>Philodinida</taxon>
        <taxon>Philodinidae</taxon>
        <taxon>Rotaria</taxon>
    </lineage>
</organism>